<dbReference type="SUPFAM" id="SSF51556">
    <property type="entry name" value="Metallo-dependent hydrolases"/>
    <property type="match status" value="1"/>
</dbReference>
<dbReference type="AlphaFoldDB" id="A0A1H1AZ30"/>
<feature type="domain" description="Amidohydrolase 3" evidence="1">
    <location>
        <begin position="58"/>
        <end position="125"/>
    </location>
</feature>
<dbReference type="PANTHER" id="PTHR11647">
    <property type="entry name" value="HYDRANTOINASE/DIHYDROPYRIMIDINASE FAMILY MEMBER"/>
    <property type="match status" value="1"/>
</dbReference>
<dbReference type="InterPro" id="IPR013108">
    <property type="entry name" value="Amidohydro_3"/>
</dbReference>
<dbReference type="Gene3D" id="2.30.40.10">
    <property type="entry name" value="Urease, subunit C, domain 1"/>
    <property type="match status" value="1"/>
</dbReference>
<dbReference type="GO" id="GO:0005829">
    <property type="term" value="C:cytosol"/>
    <property type="evidence" value="ECO:0007669"/>
    <property type="project" value="TreeGrafter"/>
</dbReference>
<accession>A0A1H1AZ30</accession>
<dbReference type="Pfam" id="PF07969">
    <property type="entry name" value="Amidohydro_3"/>
    <property type="match status" value="2"/>
</dbReference>
<dbReference type="GO" id="GO:0016812">
    <property type="term" value="F:hydrolase activity, acting on carbon-nitrogen (but not peptide) bonds, in cyclic amides"/>
    <property type="evidence" value="ECO:0007669"/>
    <property type="project" value="TreeGrafter"/>
</dbReference>
<evidence type="ECO:0000259" key="1">
    <source>
        <dbReference type="Pfam" id="PF07969"/>
    </source>
</evidence>
<dbReference type="PANTHER" id="PTHR11647:SF1">
    <property type="entry name" value="COLLAPSIN RESPONSE MEDIATOR PROTEIN"/>
    <property type="match status" value="1"/>
</dbReference>
<sequence length="596" mass="66048">MHIGMAIGDDMARYDLLIRDGIWFDGAGNSPRTADIAVRDGRVVDISSTSLEPADADEVIDAHGKWVMPGFVDTHTHYDVEMLVAPALTESVRHGVTTVIIGNCSLTTIMASNTECADIFSRVEAVPRDIVIGALDAHRTWSSPAEYAKSVDTLKLGPHVAAFLGGSDLRIATMGMDRAVDEKAVPTADEVDEMVRTLEEALDAGFLGMSATTNWIDKLDGDLYRSRSLPTTFVKGKEFRRLNSVLRRRGRILQSTPEVSLTPNLPKFFLAASSLLHRKRLKVSLLAAADSKAYPPLVYFMMYGAPILNRLLRSDFQWQHLPVPFTVYADGIDLVVFEEFGSGAAALDIKDEIERNELLQSEEYRRWFRRDYENKLSPKIWHRNLFDATIISCPEADLSGKSFGQVGRERGIHPVDAFLDLVVEHGKALRWRTTIANHRPKYLDKLARNKSVHMGFGDAGAHLRNMAFYNYHLQLLARVRAAQTARKPFLSIERAIHRLTGEPADWYGLDAGHLRPGDRADIAIVDPARLDHSVHELDEAPVTEYGGLRRMINRDAGAVSATIISGKVAYRDGEFAEGLGDTWGSGGFLPATGARS</sequence>
<name>A0A1H1AZ30_9ACTN</name>
<evidence type="ECO:0000313" key="2">
    <source>
        <dbReference type="EMBL" id="SDQ44917.1"/>
    </source>
</evidence>
<organism evidence="2 3">
    <name type="scientific">Tsukamurella pulmonis</name>
    <dbReference type="NCBI Taxonomy" id="47312"/>
    <lineage>
        <taxon>Bacteria</taxon>
        <taxon>Bacillati</taxon>
        <taxon>Actinomycetota</taxon>
        <taxon>Actinomycetes</taxon>
        <taxon>Mycobacteriales</taxon>
        <taxon>Tsukamurellaceae</taxon>
        <taxon>Tsukamurella</taxon>
    </lineage>
</organism>
<dbReference type="InterPro" id="IPR011059">
    <property type="entry name" value="Metal-dep_hydrolase_composite"/>
</dbReference>
<keyword evidence="3" id="KW-1185">Reference proteome</keyword>
<evidence type="ECO:0000313" key="3">
    <source>
        <dbReference type="Proteomes" id="UP000183053"/>
    </source>
</evidence>
<protein>
    <submittedName>
        <fullName evidence="2">Dihydroorotase</fullName>
    </submittedName>
</protein>
<dbReference type="Gene3D" id="3.20.20.140">
    <property type="entry name" value="Metal-dependent hydrolases"/>
    <property type="match status" value="2"/>
</dbReference>
<dbReference type="EMBL" id="FNLF01000002">
    <property type="protein sequence ID" value="SDQ44917.1"/>
    <property type="molecule type" value="Genomic_DNA"/>
</dbReference>
<dbReference type="InterPro" id="IPR050378">
    <property type="entry name" value="Metallo-dep_Hydrolases_sf"/>
</dbReference>
<feature type="domain" description="Amidohydrolase 3" evidence="1">
    <location>
        <begin position="490"/>
        <end position="570"/>
    </location>
</feature>
<reference evidence="3" key="1">
    <citation type="submission" date="2016-10" db="EMBL/GenBank/DDBJ databases">
        <authorList>
            <person name="Varghese N."/>
            <person name="Submissions S."/>
        </authorList>
    </citation>
    <scope>NUCLEOTIDE SEQUENCE [LARGE SCALE GENOMIC DNA]</scope>
    <source>
        <strain evidence="3">DSM 44142</strain>
    </source>
</reference>
<proteinExistence type="predicted"/>
<gene>
    <name evidence="2" type="ORF">SAMN04489765_0455</name>
</gene>
<dbReference type="SUPFAM" id="SSF51338">
    <property type="entry name" value="Composite domain of metallo-dependent hydrolases"/>
    <property type="match status" value="1"/>
</dbReference>
<dbReference type="STRING" id="47312.SAMN04489765_0455"/>
<dbReference type="Proteomes" id="UP000183053">
    <property type="component" value="Unassembled WGS sequence"/>
</dbReference>
<dbReference type="InterPro" id="IPR032466">
    <property type="entry name" value="Metal_Hydrolase"/>
</dbReference>